<dbReference type="GO" id="GO:0005886">
    <property type="term" value="C:plasma membrane"/>
    <property type="evidence" value="ECO:0007669"/>
    <property type="project" value="UniProtKB-SubCell"/>
</dbReference>
<dbReference type="AlphaFoldDB" id="A0A498BTG9"/>
<evidence type="ECO:0000256" key="7">
    <source>
        <dbReference type="SAM" id="MobiDB-lite"/>
    </source>
</evidence>
<evidence type="ECO:0000256" key="6">
    <source>
        <dbReference type="ARBA" id="ARBA00023315"/>
    </source>
</evidence>
<dbReference type="InterPro" id="IPR004960">
    <property type="entry name" value="LipA_acyltrans"/>
</dbReference>
<comment type="caution">
    <text evidence="8">The sequence shown here is derived from an EMBL/GenBank/DDBJ whole genome shotgun (WGS) entry which is preliminary data.</text>
</comment>
<accession>A0A498BTG9</accession>
<dbReference type="CDD" id="cd07984">
    <property type="entry name" value="LPLAT_LABLAT-like"/>
    <property type="match status" value="1"/>
</dbReference>
<proteinExistence type="predicted"/>
<dbReference type="EMBL" id="RCDA01000004">
    <property type="protein sequence ID" value="RLK46985.1"/>
    <property type="molecule type" value="Genomic_DNA"/>
</dbReference>
<evidence type="ECO:0000313" key="8">
    <source>
        <dbReference type="EMBL" id="RLK46985.1"/>
    </source>
</evidence>
<keyword evidence="3" id="KW-0997">Cell inner membrane</keyword>
<dbReference type="PANTHER" id="PTHR30606">
    <property type="entry name" value="LIPID A BIOSYNTHESIS LAUROYL ACYLTRANSFERASE"/>
    <property type="match status" value="1"/>
</dbReference>
<evidence type="ECO:0000256" key="4">
    <source>
        <dbReference type="ARBA" id="ARBA00022679"/>
    </source>
</evidence>
<keyword evidence="2" id="KW-1003">Cell membrane</keyword>
<sequence length="325" mass="37022">MAKARSNHPVHPVNWGHALGIGTLRLLSRLPARWALALGSAVGAIGYRLARQRRLIIRRNLELCFPELDKAARERLVRENFRYTGRGLMELALSWFGGPGVDRLPLEVEGLEHLRAAQADDTPVILLSGHFTTVEICGRLLRQHSEMAVIYKPMDKRPLADRTMREGRARAIGPVLSKDDLRGIVRTLRKGLPVWYAGDQNYRSRQNVFAPFFGIPAATVTGLSRLARLSKARVVPIFYYARTDGPGYRVVFKPALDGFPSGDEQADAERMNRIIEEAVRAQPAQYFWAHRRFKSQPDSNVNMYPGVKDHRLERRRRRQARQESR</sequence>
<protein>
    <submittedName>
        <fullName evidence="8">KDO2-lipid IV(A) lauroyltransferase</fullName>
    </submittedName>
</protein>
<evidence type="ECO:0000313" key="9">
    <source>
        <dbReference type="Proteomes" id="UP000275461"/>
    </source>
</evidence>
<evidence type="ECO:0000256" key="5">
    <source>
        <dbReference type="ARBA" id="ARBA00023136"/>
    </source>
</evidence>
<keyword evidence="4 8" id="KW-0808">Transferase</keyword>
<dbReference type="PIRSF" id="PIRSF026649">
    <property type="entry name" value="MsbB"/>
    <property type="match status" value="1"/>
</dbReference>
<dbReference type="OrthoDB" id="9803456at2"/>
<dbReference type="GO" id="GO:0009247">
    <property type="term" value="P:glycolipid biosynthetic process"/>
    <property type="evidence" value="ECO:0007669"/>
    <property type="project" value="UniProtKB-ARBA"/>
</dbReference>
<reference evidence="8 9" key="1">
    <citation type="submission" date="2018-10" db="EMBL/GenBank/DDBJ databases">
        <title>Genomic Encyclopedia of Type Strains, Phase IV (KMG-IV): sequencing the most valuable type-strain genomes for metagenomic binning, comparative biology and taxonomic classification.</title>
        <authorList>
            <person name="Goeker M."/>
        </authorList>
    </citation>
    <scope>NUCLEOTIDE SEQUENCE [LARGE SCALE GENOMIC DNA]</scope>
    <source>
        <strain evidence="8 9">DSM 12769</strain>
    </source>
</reference>
<comment type="subcellular location">
    <subcellularLocation>
        <location evidence="1">Cell inner membrane</location>
    </subcellularLocation>
</comment>
<dbReference type="Proteomes" id="UP000275461">
    <property type="component" value="Unassembled WGS sequence"/>
</dbReference>
<gene>
    <name evidence="8" type="ORF">DFR31_2299</name>
</gene>
<dbReference type="GO" id="GO:0016746">
    <property type="term" value="F:acyltransferase activity"/>
    <property type="evidence" value="ECO:0007669"/>
    <property type="project" value="UniProtKB-KW"/>
</dbReference>
<evidence type="ECO:0000256" key="2">
    <source>
        <dbReference type="ARBA" id="ARBA00022475"/>
    </source>
</evidence>
<keyword evidence="6" id="KW-0012">Acyltransferase</keyword>
<dbReference type="RefSeq" id="WP_121442823.1">
    <property type="nucleotide sequence ID" value="NZ_RCDA01000004.1"/>
</dbReference>
<name>A0A498BTG9_9GAMM</name>
<dbReference type="Pfam" id="PF03279">
    <property type="entry name" value="Lip_A_acyltrans"/>
    <property type="match status" value="1"/>
</dbReference>
<evidence type="ECO:0000256" key="3">
    <source>
        <dbReference type="ARBA" id="ARBA00022519"/>
    </source>
</evidence>
<feature type="region of interest" description="Disordered" evidence="7">
    <location>
        <begin position="299"/>
        <end position="325"/>
    </location>
</feature>
<keyword evidence="5" id="KW-0472">Membrane</keyword>
<evidence type="ECO:0000256" key="1">
    <source>
        <dbReference type="ARBA" id="ARBA00004533"/>
    </source>
</evidence>
<dbReference type="PANTHER" id="PTHR30606:SF9">
    <property type="entry name" value="LIPID A BIOSYNTHESIS LAUROYLTRANSFERASE"/>
    <property type="match status" value="1"/>
</dbReference>
<keyword evidence="9" id="KW-1185">Reference proteome</keyword>
<organism evidence="8 9">
    <name type="scientific">Alkalispirillum mobile</name>
    <dbReference type="NCBI Taxonomy" id="85925"/>
    <lineage>
        <taxon>Bacteria</taxon>
        <taxon>Pseudomonadati</taxon>
        <taxon>Pseudomonadota</taxon>
        <taxon>Gammaproteobacteria</taxon>
        <taxon>Chromatiales</taxon>
        <taxon>Ectothiorhodospiraceae</taxon>
        <taxon>Alkalispirillum</taxon>
    </lineage>
</organism>